<name>A0A1I8NMJ0_STOCA</name>
<evidence type="ECO:0000313" key="4">
    <source>
        <dbReference type="EnsemblMetazoa" id="SCAU000339-PA"/>
    </source>
</evidence>
<proteinExistence type="inferred from homology"/>
<dbReference type="EnsemblMetazoa" id="SCAU000339-RA">
    <property type="protein sequence ID" value="SCAU000339-PA"/>
    <property type="gene ID" value="SCAU000339"/>
</dbReference>
<keyword evidence="2" id="KW-0808">Transferase</keyword>
<evidence type="ECO:0000313" key="5">
    <source>
        <dbReference type="Proteomes" id="UP000095300"/>
    </source>
</evidence>
<keyword evidence="5" id="KW-1185">Reference proteome</keyword>
<dbReference type="VEuPathDB" id="VectorBase:SCAU000339"/>
<dbReference type="AlphaFoldDB" id="A0A1I8NMJ0"/>
<accession>A0A1I8NMJ0</accession>
<organism evidence="4 5">
    <name type="scientific">Stomoxys calcitrans</name>
    <name type="common">Stable fly</name>
    <name type="synonym">Conops calcitrans</name>
    <dbReference type="NCBI Taxonomy" id="35570"/>
    <lineage>
        <taxon>Eukaryota</taxon>
        <taxon>Metazoa</taxon>
        <taxon>Ecdysozoa</taxon>
        <taxon>Arthropoda</taxon>
        <taxon>Hexapoda</taxon>
        <taxon>Insecta</taxon>
        <taxon>Pterygota</taxon>
        <taxon>Neoptera</taxon>
        <taxon>Endopterygota</taxon>
        <taxon>Diptera</taxon>
        <taxon>Brachycera</taxon>
        <taxon>Muscomorpha</taxon>
        <taxon>Muscoidea</taxon>
        <taxon>Muscidae</taxon>
        <taxon>Stomoxys</taxon>
    </lineage>
</organism>
<dbReference type="PANTHER" id="PTHR11783">
    <property type="entry name" value="SULFOTRANSFERASE SULT"/>
    <property type="match status" value="1"/>
</dbReference>
<dbReference type="Pfam" id="PF00685">
    <property type="entry name" value="Sulfotransfer_1"/>
    <property type="match status" value="1"/>
</dbReference>
<dbReference type="Gene3D" id="3.40.50.300">
    <property type="entry name" value="P-loop containing nucleotide triphosphate hydrolases"/>
    <property type="match status" value="1"/>
</dbReference>
<evidence type="ECO:0000256" key="1">
    <source>
        <dbReference type="ARBA" id="ARBA00005771"/>
    </source>
</evidence>
<comment type="similarity">
    <text evidence="1">Belongs to the sulfotransferase 1 family.</text>
</comment>
<dbReference type="STRING" id="35570.A0A1I8NMJ0"/>
<evidence type="ECO:0000259" key="3">
    <source>
        <dbReference type="Pfam" id="PF00685"/>
    </source>
</evidence>
<gene>
    <name evidence="4" type="primary">106089257</name>
</gene>
<dbReference type="InterPro" id="IPR000863">
    <property type="entry name" value="Sulfotransferase_dom"/>
</dbReference>
<dbReference type="InterPro" id="IPR027417">
    <property type="entry name" value="P-loop_NTPase"/>
</dbReference>
<reference evidence="4" key="1">
    <citation type="submission" date="2020-05" db="UniProtKB">
        <authorList>
            <consortium name="EnsemblMetazoa"/>
        </authorList>
    </citation>
    <scope>IDENTIFICATION</scope>
    <source>
        <strain evidence="4">USDA</strain>
    </source>
</reference>
<sequence>MSCMTEYQPPSYPNNLLQKDWSKRKIHYLSERLDFIRKVHYVEVFPDDVWLVTYPKCGTTWMQELLWLVMNDFDFETAKREHLEVRTPFMEFDYAISNDLENCFKPIERLKRPRLVKSHLCLPLLPHQIWDKKPKLIYVARNIKDAMVSEYYHSRNVGRAAGRSLDEYVRDEIEGTQLHDPFLHFTEFYALRHEPWLFYTSFERMKLDLRQVINDVCHFLDKTIDEATMEKMLKHLSFEEMKKNPKTNHVWEFDQVRAKKGINQTPQEFNFVRKGRMNAYREELSPDMVSKIDKWVEENLKELNVSLDELLLLNDLTNK</sequence>
<dbReference type="SUPFAM" id="SSF52540">
    <property type="entry name" value="P-loop containing nucleoside triphosphate hydrolases"/>
    <property type="match status" value="1"/>
</dbReference>
<protein>
    <recommendedName>
        <fullName evidence="3">Sulfotransferase domain-containing protein</fullName>
    </recommendedName>
</protein>
<dbReference type="Proteomes" id="UP000095300">
    <property type="component" value="Unassembled WGS sequence"/>
</dbReference>
<feature type="domain" description="Sulfotransferase" evidence="3">
    <location>
        <begin position="46"/>
        <end position="303"/>
    </location>
</feature>
<dbReference type="GO" id="GO:0008146">
    <property type="term" value="F:sulfotransferase activity"/>
    <property type="evidence" value="ECO:0007669"/>
    <property type="project" value="InterPro"/>
</dbReference>
<evidence type="ECO:0000256" key="2">
    <source>
        <dbReference type="ARBA" id="ARBA00022679"/>
    </source>
</evidence>